<dbReference type="EMBL" id="NMUH01005243">
    <property type="protein sequence ID" value="MQM12244.1"/>
    <property type="molecule type" value="Genomic_DNA"/>
</dbReference>
<sequence length="100" mass="11882">TNNKKSVRPSIFGRLRKEEEVSHIPAHSNVYEITIRDTYIVTLARLHPQAQKQIYWSEPQRGYTTRHKLVFISFRVRRQPTFFIGQEANLLVQTPVRFFP</sequence>
<feature type="non-terminal residue" evidence="1">
    <location>
        <position position="1"/>
    </location>
</feature>
<gene>
    <name evidence="1" type="ORF">Taro_045164</name>
</gene>
<organism evidence="1 2">
    <name type="scientific">Colocasia esculenta</name>
    <name type="common">Wild taro</name>
    <name type="synonym">Arum esculentum</name>
    <dbReference type="NCBI Taxonomy" id="4460"/>
    <lineage>
        <taxon>Eukaryota</taxon>
        <taxon>Viridiplantae</taxon>
        <taxon>Streptophyta</taxon>
        <taxon>Embryophyta</taxon>
        <taxon>Tracheophyta</taxon>
        <taxon>Spermatophyta</taxon>
        <taxon>Magnoliopsida</taxon>
        <taxon>Liliopsida</taxon>
        <taxon>Araceae</taxon>
        <taxon>Aroideae</taxon>
        <taxon>Colocasieae</taxon>
        <taxon>Colocasia</taxon>
    </lineage>
</organism>
<proteinExistence type="predicted"/>
<dbReference type="Proteomes" id="UP000652761">
    <property type="component" value="Unassembled WGS sequence"/>
</dbReference>
<evidence type="ECO:0000313" key="1">
    <source>
        <dbReference type="EMBL" id="MQM12244.1"/>
    </source>
</evidence>
<accession>A0A843X4C3</accession>
<protein>
    <submittedName>
        <fullName evidence="1">Uncharacterized protein</fullName>
    </submittedName>
</protein>
<reference evidence="1" key="1">
    <citation type="submission" date="2017-07" db="EMBL/GenBank/DDBJ databases">
        <title>Taro Niue Genome Assembly and Annotation.</title>
        <authorList>
            <person name="Atibalentja N."/>
            <person name="Keating K."/>
            <person name="Fields C.J."/>
        </authorList>
    </citation>
    <scope>NUCLEOTIDE SEQUENCE</scope>
    <source>
        <strain evidence="1">Niue_2</strain>
        <tissue evidence="1">Leaf</tissue>
    </source>
</reference>
<name>A0A843X4C3_COLES</name>
<keyword evidence="2" id="KW-1185">Reference proteome</keyword>
<evidence type="ECO:0000313" key="2">
    <source>
        <dbReference type="Proteomes" id="UP000652761"/>
    </source>
</evidence>
<comment type="caution">
    <text evidence="1">The sequence shown here is derived from an EMBL/GenBank/DDBJ whole genome shotgun (WGS) entry which is preliminary data.</text>
</comment>
<dbReference type="AlphaFoldDB" id="A0A843X4C3"/>